<protein>
    <submittedName>
        <fullName evidence="2">1961_t:CDS:1</fullName>
    </submittedName>
</protein>
<reference evidence="2" key="1">
    <citation type="submission" date="2021-06" db="EMBL/GenBank/DDBJ databases">
        <authorList>
            <person name="Kallberg Y."/>
            <person name="Tangrot J."/>
            <person name="Rosling A."/>
        </authorList>
    </citation>
    <scope>NUCLEOTIDE SEQUENCE</scope>
    <source>
        <strain evidence="2">BR232B</strain>
    </source>
</reference>
<sequence>MVDWTDAQTRILINERRNRNEEYHNLGKVMCEYMNGSRTARRSRNILRSHFWENPEDPFDRIRNMNISNCRRGRGIVSPAPSIEVVEQVLGQRTSSRRSRSRRNQRSRTRSESSSRNEDGNTGNPARGGNNTTTSSVQPPSYEASTSNQQSSNSAEGIQMVSGNIMRNVSRLCTAPSVKYI</sequence>
<feature type="region of interest" description="Disordered" evidence="1">
    <location>
        <begin position="88"/>
        <end position="155"/>
    </location>
</feature>
<feature type="compositionally biased region" description="Polar residues" evidence="1">
    <location>
        <begin position="120"/>
        <end position="139"/>
    </location>
</feature>
<dbReference type="EMBL" id="CAJVPI010000176">
    <property type="protein sequence ID" value="CAG8495405.1"/>
    <property type="molecule type" value="Genomic_DNA"/>
</dbReference>
<organism evidence="2 3">
    <name type="scientific">Paraglomus brasilianum</name>
    <dbReference type="NCBI Taxonomy" id="144538"/>
    <lineage>
        <taxon>Eukaryota</taxon>
        <taxon>Fungi</taxon>
        <taxon>Fungi incertae sedis</taxon>
        <taxon>Mucoromycota</taxon>
        <taxon>Glomeromycotina</taxon>
        <taxon>Glomeromycetes</taxon>
        <taxon>Paraglomerales</taxon>
        <taxon>Paraglomeraceae</taxon>
        <taxon>Paraglomus</taxon>
    </lineage>
</organism>
<proteinExistence type="predicted"/>
<keyword evidence="3" id="KW-1185">Reference proteome</keyword>
<dbReference type="AlphaFoldDB" id="A0A9N8ZF45"/>
<feature type="compositionally biased region" description="Low complexity" evidence="1">
    <location>
        <begin position="143"/>
        <end position="155"/>
    </location>
</feature>
<dbReference type="Proteomes" id="UP000789739">
    <property type="component" value="Unassembled WGS sequence"/>
</dbReference>
<comment type="caution">
    <text evidence="2">The sequence shown here is derived from an EMBL/GenBank/DDBJ whole genome shotgun (WGS) entry which is preliminary data.</text>
</comment>
<dbReference type="OrthoDB" id="2429611at2759"/>
<evidence type="ECO:0000313" key="2">
    <source>
        <dbReference type="EMBL" id="CAG8495405.1"/>
    </source>
</evidence>
<evidence type="ECO:0000256" key="1">
    <source>
        <dbReference type="SAM" id="MobiDB-lite"/>
    </source>
</evidence>
<gene>
    <name evidence="2" type="ORF">PBRASI_LOCUS2326</name>
</gene>
<name>A0A9N8ZF45_9GLOM</name>
<evidence type="ECO:0000313" key="3">
    <source>
        <dbReference type="Proteomes" id="UP000789739"/>
    </source>
</evidence>
<feature type="compositionally biased region" description="Basic residues" evidence="1">
    <location>
        <begin position="95"/>
        <end position="108"/>
    </location>
</feature>
<accession>A0A9N8ZF45</accession>
<feature type="compositionally biased region" description="Basic and acidic residues" evidence="1">
    <location>
        <begin position="109"/>
        <end position="119"/>
    </location>
</feature>